<keyword evidence="7" id="KW-1185">Reference proteome</keyword>
<keyword evidence="2 6" id="KW-0328">Glycosyltransferase</keyword>
<dbReference type="EC" id="2.4.-.-" evidence="6"/>
<evidence type="ECO:0000256" key="5">
    <source>
        <dbReference type="SAM" id="Phobius"/>
    </source>
</evidence>
<feature type="transmembrane region" description="Helical" evidence="5">
    <location>
        <begin position="404"/>
        <end position="425"/>
    </location>
</feature>
<evidence type="ECO:0000313" key="6">
    <source>
        <dbReference type="EMBL" id="MCG5446546.1"/>
    </source>
</evidence>
<name>A0ABS9N9B3_9ACTN</name>
<keyword evidence="5" id="KW-0812">Transmembrane</keyword>
<evidence type="ECO:0000256" key="4">
    <source>
        <dbReference type="SAM" id="MobiDB-lite"/>
    </source>
</evidence>
<dbReference type="EMBL" id="JAKKFD010000053">
    <property type="protein sequence ID" value="MCG5446546.1"/>
    <property type="molecule type" value="Genomic_DNA"/>
</dbReference>
<accession>A0ABS9N9B3</accession>
<dbReference type="InterPro" id="IPR029044">
    <property type="entry name" value="Nucleotide-diphossugar_trans"/>
</dbReference>
<feature type="transmembrane region" description="Helical" evidence="5">
    <location>
        <begin position="14"/>
        <end position="34"/>
    </location>
</feature>
<proteinExistence type="inferred from homology"/>
<sequence>MSTETQSLALLNTAAFLLCVSFCAYVLSILVFHLKSGRSRGGSPDGFDWHIIVPCRNEASVIGDTVRRLLCDFPQATVWCVDDASDDGTLAKLAAFTDQPRVHVVERQLPDARQGKGAALNAAWRRIEQSLPANADRTRVIVGVLDADSRLDPQGPVALSGRQYFGSALVGAVQVEVRMLQCAPRRYAQPTEVGRWGRLLIRLQDMEFRAPIAAMQSLRRRTGSVAMGGNGQFTRLSLLNEIADQHGTPWHGALLEDFELGLHILLAGGRTEYCPESWVAQEALTRIRPLVRQRTRWAQGSMQCGRYLGKVLRSPRIRNSATLEIAHFLAAPWTQLLGTPIYVACLVVMSYYIDNTMGGLRGWWNSGGWGVPPLVLVFGIGPFALWGIVYRIRCEPQLSIPKALLLGICHWLYSYAQSLAVWLAFARMVTARTDWQKTARAADPQPQPAPARAVGRVAVGQAAVGRAAVPAQPRRAQPARRSGRNDGPRSIRPPRYLSHLSHLTTPTTDRPAIAHTRK</sequence>
<feature type="transmembrane region" description="Helical" evidence="5">
    <location>
        <begin position="325"/>
        <end position="353"/>
    </location>
</feature>
<gene>
    <name evidence="6" type="ORF">NIE79_005246</name>
</gene>
<feature type="transmembrane region" description="Helical" evidence="5">
    <location>
        <begin position="373"/>
        <end position="392"/>
    </location>
</feature>
<evidence type="ECO:0000256" key="3">
    <source>
        <dbReference type="ARBA" id="ARBA00022679"/>
    </source>
</evidence>
<dbReference type="Gene3D" id="3.90.550.10">
    <property type="entry name" value="Spore Coat Polysaccharide Biosynthesis Protein SpsA, Chain A"/>
    <property type="match status" value="1"/>
</dbReference>
<dbReference type="Pfam" id="PF13641">
    <property type="entry name" value="Glyco_tranf_2_3"/>
    <property type="match status" value="1"/>
</dbReference>
<evidence type="ECO:0000313" key="7">
    <source>
        <dbReference type="Proteomes" id="UP001201629"/>
    </source>
</evidence>
<evidence type="ECO:0000256" key="1">
    <source>
        <dbReference type="ARBA" id="ARBA00006739"/>
    </source>
</evidence>
<dbReference type="Proteomes" id="UP001201629">
    <property type="component" value="Unassembled WGS sequence"/>
</dbReference>
<keyword evidence="5" id="KW-0472">Membrane</keyword>
<protein>
    <submittedName>
        <fullName evidence="6">Glycosyltransferase</fullName>
        <ecNumber evidence="6">2.4.-.-</ecNumber>
    </submittedName>
</protein>
<evidence type="ECO:0000256" key="2">
    <source>
        <dbReference type="ARBA" id="ARBA00022676"/>
    </source>
</evidence>
<comment type="similarity">
    <text evidence="1">Belongs to the glycosyltransferase 2 family.</text>
</comment>
<dbReference type="PANTHER" id="PTHR43630:SF1">
    <property type="entry name" value="POLY-BETA-1,6-N-ACETYL-D-GLUCOSAMINE SYNTHASE"/>
    <property type="match status" value="1"/>
</dbReference>
<feature type="compositionally biased region" description="Low complexity" evidence="4">
    <location>
        <begin position="465"/>
        <end position="476"/>
    </location>
</feature>
<keyword evidence="5" id="KW-1133">Transmembrane helix</keyword>
<dbReference type="GO" id="GO:0016757">
    <property type="term" value="F:glycosyltransferase activity"/>
    <property type="evidence" value="ECO:0007669"/>
    <property type="project" value="UniProtKB-KW"/>
</dbReference>
<reference evidence="6 7" key="1">
    <citation type="submission" date="2022-01" db="EMBL/GenBank/DDBJ databases">
        <authorList>
            <person name="Riesco R."/>
            <person name="Trujillo M.E."/>
        </authorList>
    </citation>
    <scope>NUCLEOTIDE SEQUENCE [LARGE SCALE GENOMIC DNA]</scope>
    <source>
        <strain evidence="6 7">NIE79</strain>
    </source>
</reference>
<dbReference type="PANTHER" id="PTHR43630">
    <property type="entry name" value="POLY-BETA-1,6-N-ACETYL-D-GLUCOSAMINE SYNTHASE"/>
    <property type="match status" value="1"/>
</dbReference>
<keyword evidence="3 6" id="KW-0808">Transferase</keyword>
<feature type="compositionally biased region" description="Low complexity" evidence="4">
    <location>
        <begin position="497"/>
        <end position="508"/>
    </location>
</feature>
<dbReference type="RefSeq" id="WP_238681456.1">
    <property type="nucleotide sequence ID" value="NZ_JAKKFD010000053.1"/>
</dbReference>
<comment type="caution">
    <text evidence="6">The sequence shown here is derived from an EMBL/GenBank/DDBJ whole genome shotgun (WGS) entry which is preliminary data.</text>
</comment>
<organism evidence="6 7">
    <name type="scientific">Micromonospora trifolii</name>
    <dbReference type="NCBI Taxonomy" id="2911208"/>
    <lineage>
        <taxon>Bacteria</taxon>
        <taxon>Bacillati</taxon>
        <taxon>Actinomycetota</taxon>
        <taxon>Actinomycetes</taxon>
        <taxon>Micromonosporales</taxon>
        <taxon>Micromonosporaceae</taxon>
        <taxon>Micromonospora</taxon>
    </lineage>
</organism>
<feature type="region of interest" description="Disordered" evidence="4">
    <location>
        <begin position="465"/>
        <end position="518"/>
    </location>
</feature>
<dbReference type="SUPFAM" id="SSF53448">
    <property type="entry name" value="Nucleotide-diphospho-sugar transferases"/>
    <property type="match status" value="1"/>
</dbReference>